<proteinExistence type="predicted"/>
<evidence type="ECO:0000259" key="2">
    <source>
        <dbReference type="SMART" id="SM00245"/>
    </source>
</evidence>
<sequence>MNTFGIFSIVALGAAAIGLTGVFVAGVPDRDLRGVWVSAPYGQILSISAFRIQAYSMTSISCFRERGFLAQLDLIRELAGVSMEASETGLNIFVDGAVEPISYTRSALPERCQNPTHFDAGPRHTFDVFWTAFHERYPFFEVHNVDWMVRKDMAPKSDDVSDAELSAILKHTIAGLDDGHVILHMAEQGTYSPSVRPTWLEQGVTSAALWDTAISSANIPVSKTQDISIQYGLRPDHIGYIAIKEMEVQKQWGKTSGDTALSAFAPVAEALNSAKGIIVDVRYNPGGSDSVALALASVFADQPRTLFTKWLWDAGAFSSPFVASIKPNNEVRLTPPVVLLTGSLTGSAAEVFTLAMREFPNVTTMGTSTAGGLSDVLEFTLPNGWRIGMSAQKYTSADGKAFEGKGIPPDIGFASEGTDEALDGAIQYLKER</sequence>
<name>A0A238L2J9_9RHOB</name>
<dbReference type="CDD" id="cd07563">
    <property type="entry name" value="Peptidase_S41_IRBP"/>
    <property type="match status" value="1"/>
</dbReference>
<dbReference type="InterPro" id="IPR029045">
    <property type="entry name" value="ClpP/crotonase-like_dom_sf"/>
</dbReference>
<gene>
    <name evidence="3" type="ORF">PEV8663_04117</name>
</gene>
<dbReference type="GO" id="GO:0006508">
    <property type="term" value="P:proteolysis"/>
    <property type="evidence" value="ECO:0007669"/>
    <property type="project" value="UniProtKB-KW"/>
</dbReference>
<keyword evidence="3" id="KW-0645">Protease</keyword>
<dbReference type="PANTHER" id="PTHR11261:SF3">
    <property type="entry name" value="RETINOL-BINDING PROTEIN 3"/>
    <property type="match status" value="1"/>
</dbReference>
<dbReference type="RefSeq" id="WP_097806550.1">
    <property type="nucleotide sequence ID" value="NZ_FXYH01000020.1"/>
</dbReference>
<keyword evidence="3" id="KW-0378">Hydrolase</keyword>
<keyword evidence="1" id="KW-1133">Transmembrane helix</keyword>
<dbReference type="Pfam" id="PF03572">
    <property type="entry name" value="Peptidase_S41"/>
    <property type="match status" value="1"/>
</dbReference>
<evidence type="ECO:0000256" key="1">
    <source>
        <dbReference type="SAM" id="Phobius"/>
    </source>
</evidence>
<keyword evidence="1" id="KW-0812">Transmembrane</keyword>
<dbReference type="SMART" id="SM00245">
    <property type="entry name" value="TSPc"/>
    <property type="match status" value="1"/>
</dbReference>
<dbReference type="SUPFAM" id="SSF52096">
    <property type="entry name" value="ClpP/crotonase"/>
    <property type="match status" value="1"/>
</dbReference>
<accession>A0A238L2J9</accession>
<dbReference type="EC" id="3.4.21.-" evidence="3"/>
<dbReference type="OrthoDB" id="9758793at2"/>
<keyword evidence="4" id="KW-1185">Reference proteome</keyword>
<dbReference type="Gene3D" id="3.30.750.44">
    <property type="match status" value="1"/>
</dbReference>
<dbReference type="InterPro" id="IPR005151">
    <property type="entry name" value="Tail-specific_protease"/>
</dbReference>
<evidence type="ECO:0000313" key="3">
    <source>
        <dbReference type="EMBL" id="SMX49168.1"/>
    </source>
</evidence>
<organism evidence="3 4">
    <name type="scientific">Pelagimonas varians</name>
    <dbReference type="NCBI Taxonomy" id="696760"/>
    <lineage>
        <taxon>Bacteria</taxon>
        <taxon>Pseudomonadati</taxon>
        <taxon>Pseudomonadota</taxon>
        <taxon>Alphaproteobacteria</taxon>
        <taxon>Rhodobacterales</taxon>
        <taxon>Roseobacteraceae</taxon>
        <taxon>Pelagimonas</taxon>
    </lineage>
</organism>
<keyword evidence="1" id="KW-0472">Membrane</keyword>
<feature type="transmembrane region" description="Helical" evidence="1">
    <location>
        <begin position="6"/>
        <end position="27"/>
    </location>
</feature>
<protein>
    <submittedName>
        <fullName evidence="3">Putative CtpA-like serine protease</fullName>
        <ecNumber evidence="3">3.4.21.-</ecNumber>
    </submittedName>
</protein>
<dbReference type="GO" id="GO:0008236">
    <property type="term" value="F:serine-type peptidase activity"/>
    <property type="evidence" value="ECO:0007669"/>
    <property type="project" value="InterPro"/>
</dbReference>
<evidence type="ECO:0000313" key="4">
    <source>
        <dbReference type="Proteomes" id="UP000220836"/>
    </source>
</evidence>
<dbReference type="EMBL" id="FXYH01000020">
    <property type="protein sequence ID" value="SMX49168.1"/>
    <property type="molecule type" value="Genomic_DNA"/>
</dbReference>
<dbReference type="Gene3D" id="3.90.226.10">
    <property type="entry name" value="2-enoyl-CoA Hydratase, Chain A, domain 1"/>
    <property type="match status" value="1"/>
</dbReference>
<dbReference type="Proteomes" id="UP000220836">
    <property type="component" value="Unassembled WGS sequence"/>
</dbReference>
<dbReference type="AlphaFoldDB" id="A0A238L2J9"/>
<dbReference type="PANTHER" id="PTHR11261">
    <property type="entry name" value="INTERPHOTORECEPTOR RETINOID-BINDING PROTEIN"/>
    <property type="match status" value="1"/>
</dbReference>
<reference evidence="3 4" key="1">
    <citation type="submission" date="2017-05" db="EMBL/GenBank/DDBJ databases">
        <authorList>
            <person name="Song R."/>
            <person name="Chenine A.L."/>
            <person name="Ruprecht R.M."/>
        </authorList>
    </citation>
    <scope>NUCLEOTIDE SEQUENCE [LARGE SCALE GENOMIC DNA]</scope>
    <source>
        <strain evidence="3 4">CECT 8663</strain>
    </source>
</reference>
<feature type="domain" description="Tail specific protease" evidence="2">
    <location>
        <begin position="202"/>
        <end position="414"/>
    </location>
</feature>